<protein>
    <submittedName>
        <fullName evidence="1">Uncharacterized protein</fullName>
    </submittedName>
</protein>
<comment type="caution">
    <text evidence="1">The sequence shown here is derived from an EMBL/GenBank/DDBJ whole genome shotgun (WGS) entry which is preliminary data.</text>
</comment>
<evidence type="ECO:0000313" key="1">
    <source>
        <dbReference type="EMBL" id="KAJ8033626.1"/>
    </source>
</evidence>
<sequence>MMTNYNLVDIWRERNPLSRSFTWSSNITHNIYCRLDFFLISHHLCHSVSNTSQSPGLQSDHAMIFLSYKLSNEKRGPGYWKLNNSLLNDQVYIEVISNIILEMCEDPNYENPSSLWESLKFKIRGASIKYSKSKARERCLRESALIDNIARLEHELFVHETEEIREALREAQNELLLYYDQKLQGTIIRSRARWVEQGERNTRYFLNLEKRNKSNNTIYKVKRLMGL</sequence>
<organism evidence="1 2">
    <name type="scientific">Holothuria leucospilota</name>
    <name type="common">Black long sea cucumber</name>
    <name type="synonym">Mertensiothuria leucospilota</name>
    <dbReference type="NCBI Taxonomy" id="206669"/>
    <lineage>
        <taxon>Eukaryota</taxon>
        <taxon>Metazoa</taxon>
        <taxon>Echinodermata</taxon>
        <taxon>Eleutherozoa</taxon>
        <taxon>Echinozoa</taxon>
        <taxon>Holothuroidea</taxon>
        <taxon>Aspidochirotacea</taxon>
        <taxon>Aspidochirotida</taxon>
        <taxon>Holothuriidae</taxon>
        <taxon>Holothuria</taxon>
    </lineage>
</organism>
<dbReference type="AlphaFoldDB" id="A0A9Q1BVI9"/>
<dbReference type="Gene3D" id="3.60.10.10">
    <property type="entry name" value="Endonuclease/exonuclease/phosphatase"/>
    <property type="match status" value="1"/>
</dbReference>
<keyword evidence="2" id="KW-1185">Reference proteome</keyword>
<dbReference type="InterPro" id="IPR036691">
    <property type="entry name" value="Endo/exonu/phosph_ase_sf"/>
</dbReference>
<reference evidence="1" key="1">
    <citation type="submission" date="2021-10" db="EMBL/GenBank/DDBJ databases">
        <title>Tropical sea cucumber genome reveals ecological adaptation and Cuvierian tubules defense mechanism.</title>
        <authorList>
            <person name="Chen T."/>
        </authorList>
    </citation>
    <scope>NUCLEOTIDE SEQUENCE</scope>
    <source>
        <strain evidence="1">Nanhai2018</strain>
        <tissue evidence="1">Muscle</tissue>
    </source>
</reference>
<dbReference type="OrthoDB" id="6053896at2759"/>
<dbReference type="SUPFAM" id="SSF56219">
    <property type="entry name" value="DNase I-like"/>
    <property type="match status" value="1"/>
</dbReference>
<evidence type="ECO:0000313" key="2">
    <source>
        <dbReference type="Proteomes" id="UP001152320"/>
    </source>
</evidence>
<dbReference type="Proteomes" id="UP001152320">
    <property type="component" value="Chromosome 11"/>
</dbReference>
<dbReference type="EMBL" id="JAIZAY010000011">
    <property type="protein sequence ID" value="KAJ8033626.1"/>
    <property type="molecule type" value="Genomic_DNA"/>
</dbReference>
<proteinExistence type="predicted"/>
<accession>A0A9Q1BVI9</accession>
<name>A0A9Q1BVI9_HOLLE</name>
<gene>
    <name evidence="1" type="ORF">HOLleu_23935</name>
</gene>